<dbReference type="Gene3D" id="1.20.140.150">
    <property type="match status" value="1"/>
</dbReference>
<sequence>MPTKEIAGIPIFPFVSFILTIVAFVVDLIGFAAPYWYYVKISGTSYYGGIWLNCQSSSETNCNTYVNTETWVEAAQGMEVLGFLCLLAALVTVIVKLFVVKDKPVLKWVVVGCLVGGAVLILIGVCLFAGKSVDVITENLHFAFAFAIIGAMLSIAAAVLLCLDKQST</sequence>
<evidence type="ECO:0000256" key="5">
    <source>
        <dbReference type="SAM" id="Phobius"/>
    </source>
</evidence>
<evidence type="ECO:0000256" key="4">
    <source>
        <dbReference type="ARBA" id="ARBA00023136"/>
    </source>
</evidence>
<evidence type="ECO:0000313" key="6">
    <source>
        <dbReference type="EMBL" id="CAC5397711.1"/>
    </source>
</evidence>
<dbReference type="OrthoDB" id="6097653at2759"/>
<protein>
    <submittedName>
        <fullName evidence="6">Uncharacterized protein</fullName>
    </submittedName>
</protein>
<gene>
    <name evidence="6" type="ORF">MCOR_32130</name>
</gene>
<name>A0A6J8CPM3_MYTCO</name>
<evidence type="ECO:0000313" key="7">
    <source>
        <dbReference type="Proteomes" id="UP000507470"/>
    </source>
</evidence>
<feature type="transmembrane region" description="Helical" evidence="5">
    <location>
        <begin position="142"/>
        <end position="163"/>
    </location>
</feature>
<evidence type="ECO:0000256" key="1">
    <source>
        <dbReference type="ARBA" id="ARBA00004141"/>
    </source>
</evidence>
<keyword evidence="7" id="KW-1185">Reference proteome</keyword>
<dbReference type="Proteomes" id="UP000507470">
    <property type="component" value="Unassembled WGS sequence"/>
</dbReference>
<evidence type="ECO:0000256" key="2">
    <source>
        <dbReference type="ARBA" id="ARBA00022692"/>
    </source>
</evidence>
<dbReference type="InterPro" id="IPR004031">
    <property type="entry name" value="PMP22/EMP/MP20/Claudin"/>
</dbReference>
<feature type="transmembrane region" description="Helical" evidence="5">
    <location>
        <begin position="106"/>
        <end position="130"/>
    </location>
</feature>
<dbReference type="GO" id="GO:0016020">
    <property type="term" value="C:membrane"/>
    <property type="evidence" value="ECO:0007669"/>
    <property type="project" value="UniProtKB-SubCell"/>
</dbReference>
<evidence type="ECO:0000256" key="3">
    <source>
        <dbReference type="ARBA" id="ARBA00022989"/>
    </source>
</evidence>
<keyword evidence="4 5" id="KW-0472">Membrane</keyword>
<feature type="transmembrane region" description="Helical" evidence="5">
    <location>
        <begin position="12"/>
        <end position="37"/>
    </location>
</feature>
<accession>A0A6J8CPM3</accession>
<organism evidence="6 7">
    <name type="scientific">Mytilus coruscus</name>
    <name type="common">Sea mussel</name>
    <dbReference type="NCBI Taxonomy" id="42192"/>
    <lineage>
        <taxon>Eukaryota</taxon>
        <taxon>Metazoa</taxon>
        <taxon>Spiralia</taxon>
        <taxon>Lophotrochozoa</taxon>
        <taxon>Mollusca</taxon>
        <taxon>Bivalvia</taxon>
        <taxon>Autobranchia</taxon>
        <taxon>Pteriomorphia</taxon>
        <taxon>Mytilida</taxon>
        <taxon>Mytiloidea</taxon>
        <taxon>Mytilidae</taxon>
        <taxon>Mytilinae</taxon>
        <taxon>Mytilus</taxon>
    </lineage>
</organism>
<dbReference type="Pfam" id="PF00822">
    <property type="entry name" value="PMP22_Claudin"/>
    <property type="match status" value="1"/>
</dbReference>
<keyword evidence="3 5" id="KW-1133">Transmembrane helix</keyword>
<comment type="subcellular location">
    <subcellularLocation>
        <location evidence="1">Membrane</location>
        <topology evidence="1">Multi-pass membrane protein</topology>
    </subcellularLocation>
</comment>
<dbReference type="AlphaFoldDB" id="A0A6J8CPM3"/>
<reference evidence="6 7" key="1">
    <citation type="submission" date="2020-06" db="EMBL/GenBank/DDBJ databases">
        <authorList>
            <person name="Li R."/>
            <person name="Bekaert M."/>
        </authorList>
    </citation>
    <scope>NUCLEOTIDE SEQUENCE [LARGE SCALE GENOMIC DNA]</scope>
    <source>
        <strain evidence="7">wild</strain>
    </source>
</reference>
<proteinExistence type="predicted"/>
<feature type="transmembrane region" description="Helical" evidence="5">
    <location>
        <begin position="80"/>
        <end position="99"/>
    </location>
</feature>
<dbReference type="EMBL" id="CACVKT020005753">
    <property type="protein sequence ID" value="CAC5397711.1"/>
    <property type="molecule type" value="Genomic_DNA"/>
</dbReference>
<keyword evidence="2 5" id="KW-0812">Transmembrane</keyword>